<accession>A0A7I9W5K5</accession>
<comment type="caution">
    <text evidence="2">The sequence shown here is derived from an EMBL/GenBank/DDBJ whole genome shotgun (WGS) entry which is preliminary data.</text>
</comment>
<dbReference type="Proteomes" id="UP000465302">
    <property type="component" value="Unassembled WGS sequence"/>
</dbReference>
<dbReference type="EMBL" id="BLKS01000001">
    <property type="protein sequence ID" value="GFG52972.1"/>
    <property type="molecule type" value="Genomic_DNA"/>
</dbReference>
<gene>
    <name evidence="2" type="ORF">MAGR_44130</name>
</gene>
<sequence>MPAQIDGPNGTGIGTHTPTPKYGVMSPFQAGGGGGGGGGGGAATQLLDGAS</sequence>
<protein>
    <submittedName>
        <fullName evidence="2">Uncharacterized protein</fullName>
    </submittedName>
</protein>
<name>A0A7I9W5K5_MYCAG</name>
<reference evidence="2 3" key="1">
    <citation type="journal article" date="2019" name="Emerg. Microbes Infect.">
        <title>Comprehensive subspecies identification of 175 nontuberculous mycobacteria species based on 7547 genomic profiles.</title>
        <authorList>
            <person name="Matsumoto Y."/>
            <person name="Kinjo T."/>
            <person name="Motooka D."/>
            <person name="Nabeya D."/>
            <person name="Jung N."/>
            <person name="Uechi K."/>
            <person name="Horii T."/>
            <person name="Iida T."/>
            <person name="Fujita J."/>
            <person name="Nakamura S."/>
        </authorList>
    </citation>
    <scope>NUCLEOTIDE SEQUENCE [LARGE SCALE GENOMIC DNA]</scope>
    <source>
        <strain evidence="2 3">JCM 6377</strain>
    </source>
</reference>
<dbReference type="AlphaFoldDB" id="A0A7I9W5K5"/>
<evidence type="ECO:0000313" key="3">
    <source>
        <dbReference type="Proteomes" id="UP000465302"/>
    </source>
</evidence>
<feature type="compositionally biased region" description="Gly residues" evidence="1">
    <location>
        <begin position="30"/>
        <end position="42"/>
    </location>
</feature>
<evidence type="ECO:0000313" key="2">
    <source>
        <dbReference type="EMBL" id="GFG52972.1"/>
    </source>
</evidence>
<organism evidence="2 3">
    <name type="scientific">Mycolicibacterium agri</name>
    <name type="common">Mycobacterium agri</name>
    <dbReference type="NCBI Taxonomy" id="36811"/>
    <lineage>
        <taxon>Bacteria</taxon>
        <taxon>Bacillati</taxon>
        <taxon>Actinomycetota</taxon>
        <taxon>Actinomycetes</taxon>
        <taxon>Mycobacteriales</taxon>
        <taxon>Mycobacteriaceae</taxon>
        <taxon>Mycolicibacterium</taxon>
    </lineage>
</organism>
<evidence type="ECO:0000256" key="1">
    <source>
        <dbReference type="SAM" id="MobiDB-lite"/>
    </source>
</evidence>
<feature type="region of interest" description="Disordered" evidence="1">
    <location>
        <begin position="1"/>
        <end position="51"/>
    </location>
</feature>
<proteinExistence type="predicted"/>